<evidence type="ECO:0000313" key="2">
    <source>
        <dbReference type="EMBL" id="SEQ66833.1"/>
    </source>
</evidence>
<dbReference type="RefSeq" id="WP_074826017.1">
    <property type="nucleotide sequence ID" value="NZ_FOEV01000007.1"/>
</dbReference>
<feature type="region of interest" description="Disordered" evidence="1">
    <location>
        <begin position="1"/>
        <end position="27"/>
    </location>
</feature>
<accession>A0A9X8MDG9</accession>
<dbReference type="Proteomes" id="UP000183210">
    <property type="component" value="Unassembled WGS sequence"/>
</dbReference>
<protein>
    <submittedName>
        <fullName evidence="2">Uncharacterized protein</fullName>
    </submittedName>
</protein>
<dbReference type="EMBL" id="FOEV01000007">
    <property type="protein sequence ID" value="SEQ66833.1"/>
    <property type="molecule type" value="Genomic_DNA"/>
</dbReference>
<proteinExistence type="predicted"/>
<dbReference type="AlphaFoldDB" id="A0A9X8MDG9"/>
<evidence type="ECO:0000256" key="1">
    <source>
        <dbReference type="SAM" id="MobiDB-lite"/>
    </source>
</evidence>
<name>A0A9X8MDG9_9PSED</name>
<gene>
    <name evidence="2" type="ORF">SAMN05216409_107241</name>
</gene>
<reference evidence="2 3" key="1">
    <citation type="submission" date="2016-10" db="EMBL/GenBank/DDBJ databases">
        <authorList>
            <person name="Varghese N."/>
            <person name="Submissions S."/>
        </authorList>
    </citation>
    <scope>NUCLEOTIDE SEQUENCE [LARGE SCALE GENOMIC DNA]</scope>
    <source>
        <strain evidence="2 3">LMG 21974</strain>
    </source>
</reference>
<evidence type="ECO:0000313" key="3">
    <source>
        <dbReference type="Proteomes" id="UP000183210"/>
    </source>
</evidence>
<dbReference type="GeneID" id="300267822"/>
<comment type="caution">
    <text evidence="2">The sequence shown here is derived from an EMBL/GenBank/DDBJ whole genome shotgun (WGS) entry which is preliminary data.</text>
</comment>
<organism evidence="2 3">
    <name type="scientific">Pseudomonas lutea</name>
    <dbReference type="NCBI Taxonomy" id="243924"/>
    <lineage>
        <taxon>Bacteria</taxon>
        <taxon>Pseudomonadati</taxon>
        <taxon>Pseudomonadota</taxon>
        <taxon>Gammaproteobacteria</taxon>
        <taxon>Pseudomonadales</taxon>
        <taxon>Pseudomonadaceae</taxon>
        <taxon>Pseudomonas</taxon>
    </lineage>
</organism>
<sequence>MPIPYMSPPTSIQPAPLKPENPDQPTLYSRTAQSDIEVFRFEQDAIMVVRSSGSEASESTGEVDTAALQALLVSQEINVSRAFLLCQKHPGSWACYDYRCGELSAVRLLEQDSLSVLAYICDELELNEYPRELVDQMCRSEAGKVS</sequence>